<evidence type="ECO:0000256" key="1">
    <source>
        <dbReference type="SAM" id="MobiDB-lite"/>
    </source>
</evidence>
<dbReference type="EMBL" id="OZ035831">
    <property type="protein sequence ID" value="CAL1615111.1"/>
    <property type="molecule type" value="Genomic_DNA"/>
</dbReference>
<proteinExistence type="predicted"/>
<feature type="region of interest" description="Disordered" evidence="1">
    <location>
        <begin position="17"/>
        <end position="107"/>
    </location>
</feature>
<feature type="domain" description="DUF6729" evidence="2">
    <location>
        <begin position="123"/>
        <end position="353"/>
    </location>
</feature>
<evidence type="ECO:0000259" key="2">
    <source>
        <dbReference type="Pfam" id="PF20499"/>
    </source>
</evidence>
<feature type="compositionally biased region" description="Basic and acidic residues" evidence="1">
    <location>
        <begin position="17"/>
        <end position="37"/>
    </location>
</feature>
<protein>
    <recommendedName>
        <fullName evidence="2">DUF6729 domain-containing protein</fullName>
    </recommendedName>
</protein>
<dbReference type="PANTHER" id="PTHR24401:SF29">
    <property type="entry name" value="SI:CH211-243P7.3-RELATED"/>
    <property type="match status" value="1"/>
</dbReference>
<evidence type="ECO:0000313" key="4">
    <source>
        <dbReference type="Proteomes" id="UP001497482"/>
    </source>
</evidence>
<organism evidence="3 4">
    <name type="scientific">Knipowitschia caucasica</name>
    <name type="common">Caucasian dwarf goby</name>
    <name type="synonym">Pomatoschistus caucasicus</name>
    <dbReference type="NCBI Taxonomy" id="637954"/>
    <lineage>
        <taxon>Eukaryota</taxon>
        <taxon>Metazoa</taxon>
        <taxon>Chordata</taxon>
        <taxon>Craniata</taxon>
        <taxon>Vertebrata</taxon>
        <taxon>Euteleostomi</taxon>
        <taxon>Actinopterygii</taxon>
        <taxon>Neopterygii</taxon>
        <taxon>Teleostei</taxon>
        <taxon>Neoteleostei</taxon>
        <taxon>Acanthomorphata</taxon>
        <taxon>Gobiaria</taxon>
        <taxon>Gobiiformes</taxon>
        <taxon>Gobioidei</taxon>
        <taxon>Gobiidae</taxon>
        <taxon>Gobiinae</taxon>
        <taxon>Knipowitschia</taxon>
    </lineage>
</organism>
<feature type="compositionally biased region" description="Pro residues" evidence="1">
    <location>
        <begin position="89"/>
        <end position="106"/>
    </location>
</feature>
<sequence>MDRSMHDQTAECWRRLASGREARARSNKCRTEPHVSRDSTTNRPLCAQQDRDQRGRERRMDRTTLQREAGKDGGVWQEISTAASRGPALAPPRVPGPAAAPAPPALWTPGQVSHPPAELPVHWNEQLPSFQQDWIRKTLFRANTRTGKPELTPHPNFWWYPPQPPTVFTQPPASPDIFFCRPLFLWMPLKMWSIPLVCVQPACSNHKLTAAGIYRTVRKVLDIDGWYDMATEYLECKGCKKKYPAWSEDILGQLDMGHRRTFPAILTYRYSCDYRVVIMMRERTRGNSVTQLHKKLQEQHTSAWSRRTLEYLTVCEPFTDSSITEPPVFSAPPPLPPIPKPKWLLSVYARDVLSRLPEVKAKITSVFGSVLKMVSTKKGH</sequence>
<dbReference type="Pfam" id="PF20499">
    <property type="entry name" value="DUF6729"/>
    <property type="match status" value="1"/>
</dbReference>
<dbReference type="InterPro" id="IPR046616">
    <property type="entry name" value="DUF6729"/>
</dbReference>
<gene>
    <name evidence="3" type="ORF">KC01_LOCUS41108</name>
</gene>
<name>A0AAV2MQ27_KNICA</name>
<dbReference type="Proteomes" id="UP001497482">
    <property type="component" value="Chromosome 9"/>
</dbReference>
<dbReference type="AlphaFoldDB" id="A0AAV2MQ27"/>
<keyword evidence="4" id="KW-1185">Reference proteome</keyword>
<reference evidence="3 4" key="1">
    <citation type="submission" date="2024-04" db="EMBL/GenBank/DDBJ databases">
        <authorList>
            <person name="Waldvogel A.-M."/>
            <person name="Schoenle A."/>
        </authorList>
    </citation>
    <scope>NUCLEOTIDE SEQUENCE [LARGE SCALE GENOMIC DNA]</scope>
</reference>
<evidence type="ECO:0000313" key="3">
    <source>
        <dbReference type="EMBL" id="CAL1615111.1"/>
    </source>
</evidence>
<dbReference type="PANTHER" id="PTHR24401">
    <property type="entry name" value="SI:CH211-243P7.3-RELATED"/>
    <property type="match status" value="1"/>
</dbReference>
<feature type="compositionally biased region" description="Basic and acidic residues" evidence="1">
    <location>
        <begin position="49"/>
        <end position="71"/>
    </location>
</feature>
<accession>A0AAV2MQ27</accession>